<dbReference type="InterPro" id="IPR013783">
    <property type="entry name" value="Ig-like_fold"/>
</dbReference>
<evidence type="ECO:0000256" key="1">
    <source>
        <dbReference type="SAM" id="SignalP"/>
    </source>
</evidence>
<reference evidence="2 3" key="1">
    <citation type="submission" date="2017-08" db="EMBL/GenBank/DDBJ databases">
        <title>The whole genome shortgun sequences of strain Leeuwenhoekiella nanhaiensis G18 from the South China Sea.</title>
        <authorList>
            <person name="Liu Q."/>
        </authorList>
    </citation>
    <scope>NUCLEOTIDE SEQUENCE [LARGE SCALE GENOMIC DNA]</scope>
    <source>
        <strain evidence="2 3">G18</strain>
    </source>
</reference>
<keyword evidence="1" id="KW-0732">Signal</keyword>
<organism evidence="2 3">
    <name type="scientific">Leeuwenhoekiella nanhaiensis</name>
    <dbReference type="NCBI Taxonomy" id="1655491"/>
    <lineage>
        <taxon>Bacteria</taxon>
        <taxon>Pseudomonadati</taxon>
        <taxon>Bacteroidota</taxon>
        <taxon>Flavobacteriia</taxon>
        <taxon>Flavobacteriales</taxon>
        <taxon>Flavobacteriaceae</taxon>
        <taxon>Leeuwenhoekiella</taxon>
    </lineage>
</organism>
<feature type="signal peptide" evidence="1">
    <location>
        <begin position="1"/>
        <end position="19"/>
    </location>
</feature>
<dbReference type="Gene3D" id="2.60.40.10">
    <property type="entry name" value="Immunoglobulins"/>
    <property type="match status" value="1"/>
</dbReference>
<evidence type="ECO:0000313" key="2">
    <source>
        <dbReference type="EMBL" id="PHQ31287.1"/>
    </source>
</evidence>
<dbReference type="PANTHER" id="PTHR37833:SF1">
    <property type="entry name" value="SIGNAL PEPTIDE PROTEIN"/>
    <property type="match status" value="1"/>
</dbReference>
<dbReference type="PANTHER" id="PTHR37833">
    <property type="entry name" value="LIPOPROTEIN-RELATED"/>
    <property type="match status" value="1"/>
</dbReference>
<name>A0A2G1VWW8_9FLAO</name>
<dbReference type="AlphaFoldDB" id="A0A2G1VWW8"/>
<keyword evidence="3" id="KW-1185">Reference proteome</keyword>
<comment type="caution">
    <text evidence="2">The sequence shown here is derived from an EMBL/GenBank/DDBJ whole genome shotgun (WGS) entry which is preliminary data.</text>
</comment>
<dbReference type="InterPro" id="IPR011467">
    <property type="entry name" value="DUF1573"/>
</dbReference>
<dbReference type="Pfam" id="PF07610">
    <property type="entry name" value="DUF1573"/>
    <property type="match status" value="1"/>
</dbReference>
<sequence>MKKIVLLLAVGLMTLGLQAQEKKAAITFETDVIDYGDVAHGADGEREFKFTNTGDAPLVISKAYSTCGCTVPSPPKDPIAPGESGVIKVKYDTNRAAGPIRKTITVYTNASAEPYTLKIKGNLLPADN</sequence>
<gene>
    <name evidence="2" type="ORF">CJ305_03475</name>
</gene>
<proteinExistence type="predicted"/>
<evidence type="ECO:0008006" key="4">
    <source>
        <dbReference type="Google" id="ProtNLM"/>
    </source>
</evidence>
<dbReference type="OrthoDB" id="826619at2"/>
<dbReference type="Proteomes" id="UP000229433">
    <property type="component" value="Unassembled WGS sequence"/>
</dbReference>
<dbReference type="EMBL" id="NQXA01000001">
    <property type="protein sequence ID" value="PHQ31287.1"/>
    <property type="molecule type" value="Genomic_DNA"/>
</dbReference>
<accession>A0A2G1VWW8</accession>
<dbReference type="RefSeq" id="WP_099644828.1">
    <property type="nucleotide sequence ID" value="NZ_KZ319287.1"/>
</dbReference>
<protein>
    <recommendedName>
        <fullName evidence="4">DUF1573 domain-containing protein</fullName>
    </recommendedName>
</protein>
<evidence type="ECO:0000313" key="3">
    <source>
        <dbReference type="Proteomes" id="UP000229433"/>
    </source>
</evidence>
<feature type="chain" id="PRO_5013646079" description="DUF1573 domain-containing protein" evidence="1">
    <location>
        <begin position="20"/>
        <end position="128"/>
    </location>
</feature>